<organism evidence="2 3">
    <name type="scientific">Pseudomonas abyssi</name>
    <dbReference type="NCBI Taxonomy" id="170540"/>
    <lineage>
        <taxon>Bacteria</taxon>
        <taxon>Pseudomonadati</taxon>
        <taxon>Pseudomonadota</taxon>
        <taxon>Gammaproteobacteria</taxon>
        <taxon>Pseudomonadales</taxon>
        <taxon>Pseudomonadaceae</taxon>
        <taxon>Pseudomonas</taxon>
    </lineage>
</organism>
<keyword evidence="1" id="KW-0472">Membrane</keyword>
<keyword evidence="1" id="KW-0812">Transmembrane</keyword>
<feature type="transmembrane region" description="Helical" evidence="1">
    <location>
        <begin position="49"/>
        <end position="73"/>
    </location>
</feature>
<dbReference type="EMBL" id="NTMR01000022">
    <property type="protein sequence ID" value="PBK03194.1"/>
    <property type="molecule type" value="Genomic_DNA"/>
</dbReference>
<name>A0A2A3MF63_9PSED</name>
<evidence type="ECO:0000313" key="3">
    <source>
        <dbReference type="Proteomes" id="UP000242313"/>
    </source>
</evidence>
<evidence type="ECO:0008006" key="4">
    <source>
        <dbReference type="Google" id="ProtNLM"/>
    </source>
</evidence>
<protein>
    <recommendedName>
        <fullName evidence="4">DUF502 domain-containing protein</fullName>
    </recommendedName>
</protein>
<accession>A0A2A3MF63</accession>
<keyword evidence="3" id="KW-1185">Reference proteome</keyword>
<dbReference type="Proteomes" id="UP000242313">
    <property type="component" value="Unassembled WGS sequence"/>
</dbReference>
<comment type="caution">
    <text evidence="2">The sequence shown here is derived from an EMBL/GenBank/DDBJ whole genome shotgun (WGS) entry which is preliminary data.</text>
</comment>
<keyword evidence="1" id="KW-1133">Transmembrane helix</keyword>
<dbReference type="RefSeq" id="WP_096005772.1">
    <property type="nucleotide sequence ID" value="NZ_NTMR01000022.1"/>
</dbReference>
<reference evidence="2 3" key="1">
    <citation type="submission" date="2017-09" db="EMBL/GenBank/DDBJ databases">
        <title>Pseudomonas abyssi sp. nov. isolated from Abyssopelagic Water.</title>
        <authorList>
            <person name="Wei Y."/>
        </authorList>
    </citation>
    <scope>NUCLEOTIDE SEQUENCE [LARGE SCALE GENOMIC DNA]</scope>
    <source>
        <strain evidence="2 3">MT5</strain>
    </source>
</reference>
<gene>
    <name evidence="2" type="ORF">CNQ84_15675</name>
</gene>
<proteinExistence type="predicted"/>
<dbReference type="AlphaFoldDB" id="A0A2A3MF63"/>
<sequence>MRVIKTTLIGGAIFLVPVIVILFVLGKAISVMRHVTRPISEMLPFDNIAGLAVANLLALLGVALVCFCAGMLARGPRARRLYQQLDDGLLMLPGYGLIKSLSDQFTEERPTTSPLQPVLVRFDDFEQLCFEVERMADGRVVTFIPGSPDPWSGSLVYLAAERVQPCELTVMQAVSHLRRGGRGACGLPIPTSLAG</sequence>
<evidence type="ECO:0000256" key="1">
    <source>
        <dbReference type="SAM" id="Phobius"/>
    </source>
</evidence>
<evidence type="ECO:0000313" key="2">
    <source>
        <dbReference type="EMBL" id="PBK03194.1"/>
    </source>
</evidence>
<feature type="transmembrane region" description="Helical" evidence="1">
    <location>
        <begin position="7"/>
        <end position="29"/>
    </location>
</feature>